<dbReference type="OrthoDB" id="2683906at2759"/>
<feature type="compositionally biased region" description="Low complexity" evidence="1">
    <location>
        <begin position="118"/>
        <end position="129"/>
    </location>
</feature>
<evidence type="ECO:0000256" key="1">
    <source>
        <dbReference type="SAM" id="MobiDB-lite"/>
    </source>
</evidence>
<comment type="caution">
    <text evidence="2">The sequence shown here is derived from an EMBL/GenBank/DDBJ whole genome shotgun (WGS) entry which is preliminary data.</text>
</comment>
<feature type="region of interest" description="Disordered" evidence="1">
    <location>
        <begin position="1"/>
        <end position="20"/>
    </location>
</feature>
<accession>A0A9P7G6U1</accession>
<evidence type="ECO:0000313" key="3">
    <source>
        <dbReference type="Proteomes" id="UP000775547"/>
    </source>
</evidence>
<gene>
    <name evidence="2" type="ORF">DXG03_009549</name>
</gene>
<organism evidence="2 3">
    <name type="scientific">Asterophora parasitica</name>
    <dbReference type="NCBI Taxonomy" id="117018"/>
    <lineage>
        <taxon>Eukaryota</taxon>
        <taxon>Fungi</taxon>
        <taxon>Dikarya</taxon>
        <taxon>Basidiomycota</taxon>
        <taxon>Agaricomycotina</taxon>
        <taxon>Agaricomycetes</taxon>
        <taxon>Agaricomycetidae</taxon>
        <taxon>Agaricales</taxon>
        <taxon>Tricholomatineae</taxon>
        <taxon>Lyophyllaceae</taxon>
        <taxon>Asterophora</taxon>
    </lineage>
</organism>
<dbReference type="EMBL" id="JABCKV010000092">
    <property type="protein sequence ID" value="KAG5643865.1"/>
    <property type="molecule type" value="Genomic_DNA"/>
</dbReference>
<protein>
    <submittedName>
        <fullName evidence="2">Uncharacterized protein</fullName>
    </submittedName>
</protein>
<name>A0A9P7G6U1_9AGAR</name>
<evidence type="ECO:0000313" key="2">
    <source>
        <dbReference type="EMBL" id="KAG5643865.1"/>
    </source>
</evidence>
<feature type="region of interest" description="Disordered" evidence="1">
    <location>
        <begin position="106"/>
        <end position="137"/>
    </location>
</feature>
<sequence>MWEAHTGHTDQAPRVPQTQTEWEWDSIRPFSASYVPKTKSTPTAPGGGPAAPAVIVSDNIIRKIFRFLAPGPASIIQYPPTVRLAPEAAETEPPSRVKVAVLIAMPHPPDEKAKSNTPPSGDPLGPSSSTAIAPTIGRELLPKTSIVADTCASRNDL</sequence>
<keyword evidence="3" id="KW-1185">Reference proteome</keyword>
<dbReference type="Proteomes" id="UP000775547">
    <property type="component" value="Unassembled WGS sequence"/>
</dbReference>
<dbReference type="AlphaFoldDB" id="A0A9P7G6U1"/>
<reference evidence="2" key="2">
    <citation type="submission" date="2021-10" db="EMBL/GenBank/DDBJ databases">
        <title>Phylogenomics reveals ancestral predisposition of the termite-cultivated fungus Termitomyces towards a domesticated lifestyle.</title>
        <authorList>
            <person name="Auxier B."/>
            <person name="Grum-Grzhimaylo A."/>
            <person name="Cardenas M.E."/>
            <person name="Lodge J.D."/>
            <person name="Laessoe T."/>
            <person name="Pedersen O."/>
            <person name="Smith M.E."/>
            <person name="Kuyper T.W."/>
            <person name="Franco-Molano E.A."/>
            <person name="Baroni T.J."/>
            <person name="Aanen D.K."/>
        </authorList>
    </citation>
    <scope>NUCLEOTIDE SEQUENCE</scope>
    <source>
        <strain evidence="2">AP01</strain>
        <tissue evidence="2">Mycelium</tissue>
    </source>
</reference>
<reference evidence="2" key="1">
    <citation type="submission" date="2020-07" db="EMBL/GenBank/DDBJ databases">
        <authorList>
            <person name="Nieuwenhuis M."/>
            <person name="Van De Peppel L.J.J."/>
        </authorList>
    </citation>
    <scope>NUCLEOTIDE SEQUENCE</scope>
    <source>
        <strain evidence="2">AP01</strain>
        <tissue evidence="2">Mycelium</tissue>
    </source>
</reference>
<proteinExistence type="predicted"/>